<feature type="transmembrane region" description="Helical" evidence="1">
    <location>
        <begin position="134"/>
        <end position="152"/>
    </location>
</feature>
<feature type="transmembrane region" description="Helical" evidence="1">
    <location>
        <begin position="218"/>
        <end position="241"/>
    </location>
</feature>
<dbReference type="CDD" id="cd21809">
    <property type="entry name" value="ABC-2_lan_permease-like"/>
    <property type="match status" value="1"/>
</dbReference>
<evidence type="ECO:0000313" key="2">
    <source>
        <dbReference type="EMBL" id="GAC66911.1"/>
    </source>
</evidence>
<dbReference type="STRING" id="1223545.GS4_05_01200"/>
<keyword evidence="1" id="KW-1133">Transmembrane helix</keyword>
<reference evidence="2 3" key="1">
    <citation type="submission" date="2013-01" db="EMBL/GenBank/DDBJ databases">
        <title>Whole genome shotgun sequence of Gordonia soli NBRC 108243.</title>
        <authorList>
            <person name="Isaki-Nakamura S."/>
            <person name="Hosoyama A."/>
            <person name="Tsuchikane K."/>
            <person name="Ando Y."/>
            <person name="Baba S."/>
            <person name="Ohji S."/>
            <person name="Hamada M."/>
            <person name="Tamura T."/>
            <person name="Yamazoe A."/>
            <person name="Yamazaki S."/>
            <person name="Fujita N."/>
        </authorList>
    </citation>
    <scope>NUCLEOTIDE SEQUENCE [LARGE SCALE GENOMIC DNA]</scope>
    <source>
        <strain evidence="2 3">NBRC 108243</strain>
    </source>
</reference>
<evidence type="ECO:0000256" key="1">
    <source>
        <dbReference type="SAM" id="Phobius"/>
    </source>
</evidence>
<evidence type="ECO:0008006" key="4">
    <source>
        <dbReference type="Google" id="ProtNLM"/>
    </source>
</evidence>
<gene>
    <name evidence="2" type="ORF">GS4_05_01200</name>
</gene>
<dbReference type="Pfam" id="PF12730">
    <property type="entry name" value="ABC2_membrane_4"/>
    <property type="match status" value="1"/>
</dbReference>
<name>M0QF44_9ACTN</name>
<protein>
    <recommendedName>
        <fullName evidence="4">ABC transporter permease protein</fullName>
    </recommendedName>
</protein>
<proteinExistence type="predicted"/>
<keyword evidence="3" id="KW-1185">Reference proteome</keyword>
<dbReference type="Proteomes" id="UP000011666">
    <property type="component" value="Unassembled WGS sequence"/>
</dbReference>
<dbReference type="EMBL" id="BANX01000005">
    <property type="protein sequence ID" value="GAC66911.1"/>
    <property type="molecule type" value="Genomic_DNA"/>
</dbReference>
<keyword evidence="1" id="KW-0472">Membrane</keyword>
<organism evidence="2 3">
    <name type="scientific">Gordonia soli NBRC 108243</name>
    <dbReference type="NCBI Taxonomy" id="1223545"/>
    <lineage>
        <taxon>Bacteria</taxon>
        <taxon>Bacillati</taxon>
        <taxon>Actinomycetota</taxon>
        <taxon>Actinomycetes</taxon>
        <taxon>Mycobacteriales</taxon>
        <taxon>Gordoniaceae</taxon>
        <taxon>Gordonia</taxon>
    </lineage>
</organism>
<comment type="caution">
    <text evidence="2">The sequence shown here is derived from an EMBL/GenBank/DDBJ whole genome shotgun (WGS) entry which is preliminary data.</text>
</comment>
<feature type="transmembrane region" description="Helical" evidence="1">
    <location>
        <begin position="95"/>
        <end position="122"/>
    </location>
</feature>
<evidence type="ECO:0000313" key="3">
    <source>
        <dbReference type="Proteomes" id="UP000011666"/>
    </source>
</evidence>
<dbReference type="OrthoDB" id="9781996at2"/>
<dbReference type="eggNOG" id="COG4200">
    <property type="taxonomic scope" value="Bacteria"/>
</dbReference>
<accession>M0QF44</accession>
<dbReference type="RefSeq" id="WP_007617586.1">
    <property type="nucleotide sequence ID" value="NZ_BANX01000005.1"/>
</dbReference>
<feature type="transmembrane region" description="Helical" evidence="1">
    <location>
        <begin position="54"/>
        <end position="74"/>
    </location>
</feature>
<dbReference type="AlphaFoldDB" id="M0QF44"/>
<keyword evidence="1" id="KW-0812">Transmembrane</keyword>
<feature type="transmembrane region" description="Helical" evidence="1">
    <location>
        <begin position="164"/>
        <end position="185"/>
    </location>
</feature>
<sequence>MRILHAEFLKLRRSLAWTVAVVLPIVMVGTATVNTIAADASPDGWHTLWLRSTVFYGLFPLAVGVAIIAALVWRPEHLGGNRNALMAAPTRTWQIVVVKTSVIAVLAVAMQVVLVVAVILAGKLVIDVSGALPLRYSMIGATIAVATIPVAAVQSLASMVLRSFGGSIAVALVGAGTSALILLAVGDLAMISPYGLAARATQLGTGTFADHGPVTPTIVVAIILIAFAVTALVVGVASATLDRSDVRT</sequence>